<dbReference type="PANTHER" id="PTHR46241:SF1">
    <property type="entry name" value="OUTER DYNEIN ARM-DOCKING COMPLEX SUBUNIT 2"/>
    <property type="match status" value="1"/>
</dbReference>
<evidence type="ECO:0000256" key="1">
    <source>
        <dbReference type="PROSITE-ProRule" id="PRU00259"/>
    </source>
</evidence>
<proteinExistence type="predicted"/>
<dbReference type="SMART" id="SM00185">
    <property type="entry name" value="ARM"/>
    <property type="match status" value="6"/>
</dbReference>
<dbReference type="Proteomes" id="UP000626109">
    <property type="component" value="Unassembled WGS sequence"/>
</dbReference>
<dbReference type="Gene3D" id="1.25.10.10">
    <property type="entry name" value="Leucine-rich Repeat Variant"/>
    <property type="match status" value="3"/>
</dbReference>
<dbReference type="InterPro" id="IPR000225">
    <property type="entry name" value="Armadillo"/>
</dbReference>
<dbReference type="AlphaFoldDB" id="A0A813IN82"/>
<organism evidence="3 4">
    <name type="scientific">Polarella glacialis</name>
    <name type="common">Dinoflagellate</name>
    <dbReference type="NCBI Taxonomy" id="89957"/>
    <lineage>
        <taxon>Eukaryota</taxon>
        <taxon>Sar</taxon>
        <taxon>Alveolata</taxon>
        <taxon>Dinophyceae</taxon>
        <taxon>Suessiales</taxon>
        <taxon>Suessiaceae</taxon>
        <taxon>Polarella</taxon>
    </lineage>
</organism>
<gene>
    <name evidence="3" type="ORF">PGLA2088_LOCUS10301</name>
</gene>
<dbReference type="SUPFAM" id="SSF48371">
    <property type="entry name" value="ARM repeat"/>
    <property type="match status" value="2"/>
</dbReference>
<dbReference type="InterPro" id="IPR016024">
    <property type="entry name" value="ARM-type_fold"/>
</dbReference>
<feature type="domain" description="U-box" evidence="2">
    <location>
        <begin position="48"/>
        <end position="342"/>
    </location>
</feature>
<evidence type="ECO:0000313" key="3">
    <source>
        <dbReference type="EMBL" id="CAE8653291.1"/>
    </source>
</evidence>
<name>A0A813IN82_POLGL</name>
<reference evidence="3" key="1">
    <citation type="submission" date="2021-02" db="EMBL/GenBank/DDBJ databases">
        <authorList>
            <person name="Dougan E. K."/>
            <person name="Rhodes N."/>
            <person name="Thang M."/>
            <person name="Chan C."/>
        </authorList>
    </citation>
    <scope>NUCLEOTIDE SEQUENCE</scope>
</reference>
<evidence type="ECO:0000259" key="2">
    <source>
        <dbReference type="Pfam" id="PF25598"/>
    </source>
</evidence>
<dbReference type="Gene3D" id="3.90.176.10">
    <property type="entry name" value="Toxin ADP-ribosyltransferase, Chain A, domain 1"/>
    <property type="match status" value="1"/>
</dbReference>
<dbReference type="InterPro" id="IPR058678">
    <property type="entry name" value="ARM_PUB"/>
</dbReference>
<feature type="repeat" description="ARM" evidence="1">
    <location>
        <begin position="152"/>
        <end position="180"/>
    </location>
</feature>
<sequence length="726" mass="79552">MGSGASSPGHVNRARDQVMQGAAGMVNPLLVLAVSGQPEEKASSAFTLQGLARFNAAARMEISEADGIVALVELLMCSENHANCNAAAALRYVMDPGGKVLAQRFMDAGGLEPLVDLTLTSNSEASEHAARIFRLISLEKSTERRKAMFDAGSVAALARLLHKGNPPTKGDAARALHNLSDNASELCEESVTKELIVAMVEAGLIVPVVELLRSDNSDAHLASLSILVQIVECDDKAFLGRIVDAGGLEVLVMQMSSGGPDERDEAVVVLNFILGEPKFRKAAAEAGCIVPMVKILGVSDNFCHYYLVAALDKLAREEDLKEALVVADSLSALVQMLRSDHSDLTFYAACCFLRNLAKDATMKRREAILTAGSIAPLAEMLKNSYQLDTTTSTRSEAAETFAHLSKPDLPDGCSFYQSLLAEMDAAGWNTPIDDMIKNGNAAAKERAERVVANMNTLRASSKSLAASNFKKLYDECRPPQKMHELLLALDTFIDAALEGMAASDRQDFFHALQHEAVSASAQKGNLSEVQAIATRLWSSTLRSTNDNREMCSYINQALREDQPKMLESLVVIIRAINELCVNRRTASSVDWPKDHTCYRGAGLPDERRGFFRPGRKYRVPFLLATTFEKTRVAQGIFASQAQDNGFPPVLYVLRLDAEYQCRHVNFLGEKSLCNESEFLFAPYSVFTVRSVEWQETPTWRNPHMVHLDVAVDNKEESDDLPLAFWH</sequence>
<protein>
    <recommendedName>
        <fullName evidence="2">U-box domain-containing protein</fullName>
    </recommendedName>
</protein>
<accession>A0A813IN82</accession>
<dbReference type="InterPro" id="IPR011989">
    <property type="entry name" value="ARM-like"/>
</dbReference>
<comment type="caution">
    <text evidence="3">The sequence shown here is derived from an EMBL/GenBank/DDBJ whole genome shotgun (WGS) entry which is preliminary data.</text>
</comment>
<dbReference type="Pfam" id="PF25598">
    <property type="entry name" value="ARM_PUB"/>
    <property type="match status" value="1"/>
</dbReference>
<dbReference type="EMBL" id="CAJNNW010011554">
    <property type="protein sequence ID" value="CAE8653291.1"/>
    <property type="molecule type" value="Genomic_DNA"/>
</dbReference>
<evidence type="ECO:0000313" key="4">
    <source>
        <dbReference type="Proteomes" id="UP000626109"/>
    </source>
</evidence>
<dbReference type="PROSITE" id="PS50176">
    <property type="entry name" value="ARM_REPEAT"/>
    <property type="match status" value="1"/>
</dbReference>
<dbReference type="PANTHER" id="PTHR46241">
    <property type="entry name" value="ARMADILLO REPEAT-CONTAINING PROTEIN 4 ARMC4"/>
    <property type="match status" value="1"/>
</dbReference>